<dbReference type="Proteomes" id="UP000037136">
    <property type="component" value="Unassembled WGS sequence"/>
</dbReference>
<reference evidence="1 2" key="1">
    <citation type="journal article" date="2015" name="BMC Genomics">
        <title>Gene expression during zombie ant biting behavior reflects the complexity underlying fungal parasitic behavioral manipulation.</title>
        <authorList>
            <person name="de Bekker C."/>
            <person name="Ohm R.A."/>
            <person name="Loreto R.G."/>
            <person name="Sebastian A."/>
            <person name="Albert I."/>
            <person name="Merrow M."/>
            <person name="Brachmann A."/>
            <person name="Hughes D.P."/>
        </authorList>
    </citation>
    <scope>NUCLEOTIDE SEQUENCE [LARGE SCALE GENOMIC DNA]</scope>
    <source>
        <strain evidence="1 2">SC16a</strain>
    </source>
</reference>
<keyword evidence="2" id="KW-1185">Reference proteome</keyword>
<evidence type="ECO:0000313" key="1">
    <source>
        <dbReference type="EMBL" id="PFH61262.1"/>
    </source>
</evidence>
<reference evidence="1 2" key="2">
    <citation type="journal article" date="2017" name="Sci. Rep.">
        <title>Ant-infecting Ophiocordyceps genomes reveal a high diversity of potential behavioral manipulation genes and a possible major role for enterotoxins.</title>
        <authorList>
            <person name="de Bekker C."/>
            <person name="Ohm R.A."/>
            <person name="Evans H.C."/>
            <person name="Brachmann A."/>
            <person name="Hughes D.P."/>
        </authorList>
    </citation>
    <scope>NUCLEOTIDE SEQUENCE [LARGE SCALE GENOMIC DNA]</scope>
    <source>
        <strain evidence="1 2">SC16a</strain>
    </source>
</reference>
<gene>
    <name evidence="1" type="ORF">XA68_17835</name>
</gene>
<name>A0A2A9PK28_OPHUN</name>
<sequence length="258" mass="28947">MDPFSPLPPPRHVMRQSGIVIVVPDLGWAKVFGSWPSPFFPPLSQAPNANAPVQARLGRHSYMASRCRWQIGPDDSVEREATGVILTLGPHHCHPSIHHFTRRGRLQRRLLVYSYIQQPRPPCSSFHFLFPPPPPPPSPSSSSSSFLFSKQPRLSTLLVAYLPPDLTSPARWPLKRRASCRAAERMADGSKTPAHRRQCRLVPNRRVADCLLHAIARNKHQPRRGPTPDIRPCFSESRGWIDAPIVAYTARAVPFPPS</sequence>
<protein>
    <submittedName>
        <fullName evidence="1">Uncharacterized protein</fullName>
    </submittedName>
</protein>
<organism evidence="1 2">
    <name type="scientific">Ophiocordyceps unilateralis</name>
    <name type="common">Zombie-ant fungus</name>
    <name type="synonym">Torrubia unilateralis</name>
    <dbReference type="NCBI Taxonomy" id="268505"/>
    <lineage>
        <taxon>Eukaryota</taxon>
        <taxon>Fungi</taxon>
        <taxon>Dikarya</taxon>
        <taxon>Ascomycota</taxon>
        <taxon>Pezizomycotina</taxon>
        <taxon>Sordariomycetes</taxon>
        <taxon>Hypocreomycetidae</taxon>
        <taxon>Hypocreales</taxon>
        <taxon>Ophiocordycipitaceae</taxon>
        <taxon>Ophiocordyceps</taxon>
    </lineage>
</organism>
<comment type="caution">
    <text evidence="1">The sequence shown here is derived from an EMBL/GenBank/DDBJ whole genome shotgun (WGS) entry which is preliminary data.</text>
</comment>
<dbReference type="AlphaFoldDB" id="A0A2A9PK28"/>
<accession>A0A2A9PK28</accession>
<dbReference type="EMBL" id="LAZP02000081">
    <property type="protein sequence ID" value="PFH61262.1"/>
    <property type="molecule type" value="Genomic_DNA"/>
</dbReference>
<proteinExistence type="predicted"/>
<evidence type="ECO:0000313" key="2">
    <source>
        <dbReference type="Proteomes" id="UP000037136"/>
    </source>
</evidence>